<organism evidence="2 3">
    <name type="scientific">Nannocystis pusilla</name>
    <dbReference type="NCBI Taxonomy" id="889268"/>
    <lineage>
        <taxon>Bacteria</taxon>
        <taxon>Pseudomonadati</taxon>
        <taxon>Myxococcota</taxon>
        <taxon>Polyangia</taxon>
        <taxon>Nannocystales</taxon>
        <taxon>Nannocystaceae</taxon>
        <taxon>Nannocystis</taxon>
    </lineage>
</organism>
<accession>A0A9X3EZJ8</accession>
<proteinExistence type="predicted"/>
<gene>
    <name evidence="2" type="ORF">OV079_44095</name>
</gene>
<feature type="transmembrane region" description="Helical" evidence="1">
    <location>
        <begin position="6"/>
        <end position="23"/>
    </location>
</feature>
<dbReference type="Proteomes" id="UP001150924">
    <property type="component" value="Unassembled WGS sequence"/>
</dbReference>
<dbReference type="EMBL" id="JAPNKE010000002">
    <property type="protein sequence ID" value="MCY1012405.1"/>
    <property type="molecule type" value="Genomic_DNA"/>
</dbReference>
<dbReference type="RefSeq" id="WP_267775817.1">
    <property type="nucleotide sequence ID" value="NZ_JAPNKE010000002.1"/>
</dbReference>
<evidence type="ECO:0000313" key="2">
    <source>
        <dbReference type="EMBL" id="MCY1012405.1"/>
    </source>
</evidence>
<keyword evidence="1" id="KW-1133">Transmembrane helix</keyword>
<sequence length="137" mass="14467">MLEFIGLVVLMGMILWLVILLLVEGKVAEAKHDQLRASGTKVTGTILAVGAGRVSSRQGSLQIYTRPVTLKVALPTGETQLEADIVVPEMLQSLLIAGAPCEVIVDPAKPGQVCITAIGNAFGVSTPVDLGTLYSRW</sequence>
<keyword evidence="1" id="KW-0472">Membrane</keyword>
<evidence type="ECO:0000256" key="1">
    <source>
        <dbReference type="SAM" id="Phobius"/>
    </source>
</evidence>
<keyword evidence="1" id="KW-0812">Transmembrane</keyword>
<comment type="caution">
    <text evidence="2">The sequence shown here is derived from an EMBL/GenBank/DDBJ whole genome shotgun (WGS) entry which is preliminary data.</text>
</comment>
<evidence type="ECO:0000313" key="3">
    <source>
        <dbReference type="Proteomes" id="UP001150924"/>
    </source>
</evidence>
<reference evidence="2" key="1">
    <citation type="submission" date="2022-11" db="EMBL/GenBank/DDBJ databases">
        <title>Minimal conservation of predation-associated metabolite biosynthetic gene clusters underscores biosynthetic potential of Myxococcota including descriptions for ten novel species: Archangium lansinium sp. nov., Myxococcus landrumus sp. nov., Nannocystis bai.</title>
        <authorList>
            <person name="Ahearne A."/>
            <person name="Stevens C."/>
            <person name="Phillips K."/>
        </authorList>
    </citation>
    <scope>NUCLEOTIDE SEQUENCE</scope>
    <source>
        <strain evidence="2">Na p29</strain>
    </source>
</reference>
<protein>
    <submittedName>
        <fullName evidence="2">Uncharacterized protein</fullName>
    </submittedName>
</protein>
<name>A0A9X3EZJ8_9BACT</name>
<keyword evidence="3" id="KW-1185">Reference proteome</keyword>
<dbReference type="AlphaFoldDB" id="A0A9X3EZJ8"/>